<organism evidence="1 2">
    <name type="scientific">Corymbia citriodora subsp. variegata</name>
    <dbReference type="NCBI Taxonomy" id="360336"/>
    <lineage>
        <taxon>Eukaryota</taxon>
        <taxon>Viridiplantae</taxon>
        <taxon>Streptophyta</taxon>
        <taxon>Embryophyta</taxon>
        <taxon>Tracheophyta</taxon>
        <taxon>Spermatophyta</taxon>
        <taxon>Magnoliopsida</taxon>
        <taxon>eudicotyledons</taxon>
        <taxon>Gunneridae</taxon>
        <taxon>Pentapetalae</taxon>
        <taxon>rosids</taxon>
        <taxon>malvids</taxon>
        <taxon>Myrtales</taxon>
        <taxon>Myrtaceae</taxon>
        <taxon>Myrtoideae</taxon>
        <taxon>Eucalypteae</taxon>
        <taxon>Corymbia</taxon>
    </lineage>
</organism>
<evidence type="ECO:0008006" key="3">
    <source>
        <dbReference type="Google" id="ProtNLM"/>
    </source>
</evidence>
<dbReference type="Gramene" id="rna-gnl|WGS:JABURB|Cocit.L0785.1">
    <property type="protein sequence ID" value="cds-KAF7849450.1"/>
    <property type="gene ID" value="gene-BT93_L0785"/>
</dbReference>
<protein>
    <recommendedName>
        <fullName evidence="3">F-box associated domain-containing protein</fullName>
    </recommendedName>
</protein>
<comment type="caution">
    <text evidence="1">The sequence shown here is derived from an EMBL/GenBank/DDBJ whole genome shotgun (WGS) entry which is preliminary data.</text>
</comment>
<dbReference type="AlphaFoldDB" id="A0A8T0CP88"/>
<sequence>MRFKCVSKLWCCTIEDPDFITMHLKHFNLSDTNWYVLLTDWYFSRDQMSSLYRQKSLTPTSQSEIEVPFISLIGYYGVVGSCNGLICFAEANAKDRTQRIILWNLFTRKHKAILTSLPDYPFVDMYAARMVFGFGCSDRIDDYKVVRITYFPDKYGRCLGEIDPKVDVCSLRTNSWRTVEYKFKSIITFGVAGEVFNEMALPKNCFIGLTYNRAYLVEINNSLVLLINRRDLIGRSHEKCYIWVMTEYGMPDSWTKLHTLDLDEGVSRFHGFTRRGELLMQTYQHELISWDPSVGLARLLRKLGRFDLLTMVESLVFSWEQN</sequence>
<accession>A0A8T0CP88</accession>
<name>A0A8T0CP88_CORYI</name>
<evidence type="ECO:0000313" key="1">
    <source>
        <dbReference type="EMBL" id="KAF7849450.1"/>
    </source>
</evidence>
<gene>
    <name evidence="1" type="ORF">BT93_L0785</name>
</gene>
<dbReference type="PANTHER" id="PTHR31672:SF13">
    <property type="entry name" value="F-BOX PROTEIN CPR30-LIKE"/>
    <property type="match status" value="1"/>
</dbReference>
<reference evidence="1" key="1">
    <citation type="submission" date="2020-05" db="EMBL/GenBank/DDBJ databases">
        <title>WGS assembly of Corymbia citriodora subspecies variegata.</title>
        <authorList>
            <person name="Barry K."/>
            <person name="Hundley H."/>
            <person name="Shu S."/>
            <person name="Jenkins J."/>
            <person name="Grimwood J."/>
            <person name="Baten A."/>
        </authorList>
    </citation>
    <scope>NUCLEOTIDE SEQUENCE</scope>
    <source>
        <strain evidence="1">CV2-018</strain>
    </source>
</reference>
<proteinExistence type="predicted"/>
<keyword evidence="2" id="KW-1185">Reference proteome</keyword>
<evidence type="ECO:0000313" key="2">
    <source>
        <dbReference type="Proteomes" id="UP000806378"/>
    </source>
</evidence>
<dbReference type="EMBL" id="MU089778">
    <property type="protein sequence ID" value="KAF7849450.1"/>
    <property type="molecule type" value="Genomic_DNA"/>
</dbReference>
<dbReference type="OrthoDB" id="5314306at2759"/>
<dbReference type="InterPro" id="IPR050796">
    <property type="entry name" value="SCF_F-box_component"/>
</dbReference>
<dbReference type="Proteomes" id="UP000806378">
    <property type="component" value="Unassembled WGS sequence"/>
</dbReference>
<dbReference type="PANTHER" id="PTHR31672">
    <property type="entry name" value="BNACNNG10540D PROTEIN"/>
    <property type="match status" value="1"/>
</dbReference>